<reference evidence="1" key="1">
    <citation type="journal article" date="2019" name="bioRxiv">
        <title>The Genome of the Zebra Mussel, Dreissena polymorpha: A Resource for Invasive Species Research.</title>
        <authorList>
            <person name="McCartney M.A."/>
            <person name="Auch B."/>
            <person name="Kono T."/>
            <person name="Mallez S."/>
            <person name="Zhang Y."/>
            <person name="Obille A."/>
            <person name="Becker A."/>
            <person name="Abrahante J.E."/>
            <person name="Garbe J."/>
            <person name="Badalamenti J.P."/>
            <person name="Herman A."/>
            <person name="Mangelson H."/>
            <person name="Liachko I."/>
            <person name="Sullivan S."/>
            <person name="Sone E.D."/>
            <person name="Koren S."/>
            <person name="Silverstein K.A.T."/>
            <person name="Beckman K.B."/>
            <person name="Gohl D.M."/>
        </authorList>
    </citation>
    <scope>NUCLEOTIDE SEQUENCE</scope>
    <source>
        <strain evidence="1">Duluth1</strain>
        <tissue evidence="1">Whole animal</tissue>
    </source>
</reference>
<organism evidence="1 2">
    <name type="scientific">Dreissena polymorpha</name>
    <name type="common">Zebra mussel</name>
    <name type="synonym">Mytilus polymorpha</name>
    <dbReference type="NCBI Taxonomy" id="45954"/>
    <lineage>
        <taxon>Eukaryota</taxon>
        <taxon>Metazoa</taxon>
        <taxon>Spiralia</taxon>
        <taxon>Lophotrochozoa</taxon>
        <taxon>Mollusca</taxon>
        <taxon>Bivalvia</taxon>
        <taxon>Autobranchia</taxon>
        <taxon>Heteroconchia</taxon>
        <taxon>Euheterodonta</taxon>
        <taxon>Imparidentia</taxon>
        <taxon>Neoheterodontei</taxon>
        <taxon>Myida</taxon>
        <taxon>Dreissenoidea</taxon>
        <taxon>Dreissenidae</taxon>
        <taxon>Dreissena</taxon>
    </lineage>
</organism>
<dbReference type="AlphaFoldDB" id="A0A9D3Y0C8"/>
<gene>
    <name evidence="1" type="ORF">DPMN_191072</name>
</gene>
<comment type="caution">
    <text evidence="1">The sequence shown here is derived from an EMBL/GenBank/DDBJ whole genome shotgun (WGS) entry which is preliminary data.</text>
</comment>
<evidence type="ECO:0000313" key="1">
    <source>
        <dbReference type="EMBL" id="KAH3690302.1"/>
    </source>
</evidence>
<name>A0A9D3Y0C8_DREPO</name>
<keyword evidence="2" id="KW-1185">Reference proteome</keyword>
<proteinExistence type="predicted"/>
<sequence length="80" mass="9396">MASVLVDLEDIAYIDDIGNSLEHLEELDTDNNRLGHRTHPFFNDILALNVNHPLITELRRERQERKLLAAKDCQNFFIFF</sequence>
<dbReference type="EMBL" id="JAIWYP010000069">
    <property type="protein sequence ID" value="KAH3690302.1"/>
    <property type="molecule type" value="Genomic_DNA"/>
</dbReference>
<evidence type="ECO:0000313" key="2">
    <source>
        <dbReference type="Proteomes" id="UP000828390"/>
    </source>
</evidence>
<accession>A0A9D3Y0C8</accession>
<dbReference type="Proteomes" id="UP000828390">
    <property type="component" value="Unassembled WGS sequence"/>
</dbReference>
<protein>
    <submittedName>
        <fullName evidence="1">Uncharacterized protein</fullName>
    </submittedName>
</protein>
<reference evidence="1" key="2">
    <citation type="submission" date="2020-11" db="EMBL/GenBank/DDBJ databases">
        <authorList>
            <person name="McCartney M.A."/>
            <person name="Auch B."/>
            <person name="Kono T."/>
            <person name="Mallez S."/>
            <person name="Becker A."/>
            <person name="Gohl D.M."/>
            <person name="Silverstein K.A.T."/>
            <person name="Koren S."/>
            <person name="Bechman K.B."/>
            <person name="Herman A."/>
            <person name="Abrahante J.E."/>
            <person name="Garbe J."/>
        </authorList>
    </citation>
    <scope>NUCLEOTIDE SEQUENCE</scope>
    <source>
        <strain evidence="1">Duluth1</strain>
        <tissue evidence="1">Whole animal</tissue>
    </source>
</reference>